<gene>
    <name evidence="2" type="ORF">ADIARSV_3920</name>
</gene>
<keyword evidence="1" id="KW-0472">Membrane</keyword>
<dbReference type="Proteomes" id="UP000014174">
    <property type="component" value="Unassembled WGS sequence"/>
</dbReference>
<protein>
    <submittedName>
        <fullName evidence="2">Uncharacterized protein</fullName>
    </submittedName>
</protein>
<evidence type="ECO:0000313" key="2">
    <source>
        <dbReference type="EMBL" id="EOR92832.1"/>
    </source>
</evidence>
<accession>R9GLX1</accession>
<keyword evidence="1" id="KW-1133">Transmembrane helix</keyword>
<evidence type="ECO:0000313" key="3">
    <source>
        <dbReference type="Proteomes" id="UP000014174"/>
    </source>
</evidence>
<feature type="transmembrane region" description="Helical" evidence="1">
    <location>
        <begin position="25"/>
        <end position="46"/>
    </location>
</feature>
<reference evidence="2 3" key="1">
    <citation type="journal article" date="2013" name="Genome Announc.">
        <title>Draft Genome Sequence of Arcticibacter svalbardensis Strain MN12-7T, a Member of the Family Sphingobacteriaceae Isolated from an Arctic Soil Sample.</title>
        <authorList>
            <person name="Shivaji S."/>
            <person name="Ara S."/>
            <person name="Prasad S."/>
            <person name="Manasa B.P."/>
            <person name="Begum Z."/>
            <person name="Singh A."/>
            <person name="Kumar Pinnaka A."/>
        </authorList>
    </citation>
    <scope>NUCLEOTIDE SEQUENCE [LARGE SCALE GENOMIC DNA]</scope>
    <source>
        <strain evidence="2 3">MN12-7</strain>
    </source>
</reference>
<name>R9GLX1_9SPHI</name>
<keyword evidence="1" id="KW-0812">Transmembrane</keyword>
<dbReference type="AlphaFoldDB" id="R9GLX1"/>
<keyword evidence="3" id="KW-1185">Reference proteome</keyword>
<dbReference type="EMBL" id="AQPN01000141">
    <property type="protein sequence ID" value="EOR92832.1"/>
    <property type="molecule type" value="Genomic_DNA"/>
</dbReference>
<evidence type="ECO:0000256" key="1">
    <source>
        <dbReference type="SAM" id="Phobius"/>
    </source>
</evidence>
<organism evidence="2 3">
    <name type="scientific">Arcticibacter svalbardensis MN12-7</name>
    <dbReference type="NCBI Taxonomy" id="1150600"/>
    <lineage>
        <taxon>Bacteria</taxon>
        <taxon>Pseudomonadati</taxon>
        <taxon>Bacteroidota</taxon>
        <taxon>Sphingobacteriia</taxon>
        <taxon>Sphingobacteriales</taxon>
        <taxon>Sphingobacteriaceae</taxon>
        <taxon>Arcticibacter</taxon>
    </lineage>
</organism>
<proteinExistence type="predicted"/>
<sequence length="64" mass="7667">MSPFWILSQHLDFKFLFSYPVKSQITFKLIIFLFDFVLHLPIFIPLKQIVLTLINHSWIAEALF</sequence>
<comment type="caution">
    <text evidence="2">The sequence shown here is derived from an EMBL/GenBank/DDBJ whole genome shotgun (WGS) entry which is preliminary data.</text>
</comment>